<evidence type="ECO:0000256" key="6">
    <source>
        <dbReference type="ARBA" id="ARBA00022842"/>
    </source>
</evidence>
<reference evidence="12 13" key="1">
    <citation type="submission" date="2019-03" db="EMBL/GenBank/DDBJ databases">
        <authorList>
            <person name="Kim M.K.M."/>
        </authorList>
    </citation>
    <scope>NUCLEOTIDE SEQUENCE [LARGE SCALE GENOMIC DNA]</scope>
    <source>
        <strain evidence="12 13">18JY21-1</strain>
    </source>
</reference>
<keyword evidence="6" id="KW-0460">Magnesium</keyword>
<comment type="caution">
    <text evidence="12">The sequence shown here is derived from an EMBL/GenBank/DDBJ whole genome shotgun (WGS) entry which is preliminary data.</text>
</comment>
<dbReference type="CDD" id="cd05400">
    <property type="entry name" value="NT_2-5OAS_ClassI-CCAase"/>
    <property type="match status" value="1"/>
</dbReference>
<dbReference type="EMBL" id="SKFG01000041">
    <property type="protein sequence ID" value="TCZ71455.1"/>
    <property type="molecule type" value="Genomic_DNA"/>
</dbReference>
<sequence>MTNELRTNYSKVLQNLAEGLDISPSKYQQAVQRYTSVGKWISDGEYADVQGEPYIYTQGSFRLGTVVRPIKNGNESDYDIDLVCQLPLNKNNTSPASLKEAIGTRIKDNATYQKMLDKEGKRCWTLNYAEQDGVGFHLDILPSIPESTDNINQLNDAGVASDFAKKAISITNKEKDNTYTWSASNPNGYAEWFDMIKRPIFEKLLLEQKQIIFENNKTIYNQIDEVPEQLVKTPLQRAIQILKRHRDTRFAGHEWEDDKPISMIITTLSARIYQQEADLYLTIKTIVEKLATLSQLLTFGATLDEEIARLHLIKKNEDGTWSIPNPVNPIENFADRWHENNGRKAKAFFLWVSWVKSDLIDILDQSDVNVVVKELEVRFGETAINQARKGILLTLSEVAAATAGIPHTDIQNPSKPWSY</sequence>
<dbReference type="GO" id="GO:0046872">
    <property type="term" value="F:metal ion binding"/>
    <property type="evidence" value="ECO:0007669"/>
    <property type="project" value="UniProtKB-KW"/>
</dbReference>
<keyword evidence="8" id="KW-0051">Antiviral defense</keyword>
<evidence type="ECO:0000256" key="9">
    <source>
        <dbReference type="ARBA" id="ARBA00044145"/>
    </source>
</evidence>
<evidence type="ECO:0000313" key="12">
    <source>
        <dbReference type="EMBL" id="TCZ71455.1"/>
    </source>
</evidence>
<keyword evidence="2" id="KW-0548">Nucleotidyltransferase</keyword>
<accession>A0A4R4E490</accession>
<evidence type="ECO:0000256" key="4">
    <source>
        <dbReference type="ARBA" id="ARBA00022741"/>
    </source>
</evidence>
<evidence type="ECO:0000256" key="8">
    <source>
        <dbReference type="ARBA" id="ARBA00023118"/>
    </source>
</evidence>
<evidence type="ECO:0000256" key="7">
    <source>
        <dbReference type="ARBA" id="ARBA00023080"/>
    </source>
</evidence>
<dbReference type="GO" id="GO:0009117">
    <property type="term" value="P:nucleotide metabolic process"/>
    <property type="evidence" value="ECO:0007669"/>
    <property type="project" value="UniProtKB-KW"/>
</dbReference>
<keyword evidence="13" id="KW-1185">Reference proteome</keyword>
<dbReference type="InterPro" id="IPR006116">
    <property type="entry name" value="NT_2-5OAS_ClassI-CCAase"/>
</dbReference>
<evidence type="ECO:0000313" key="13">
    <source>
        <dbReference type="Proteomes" id="UP000295418"/>
    </source>
</evidence>
<keyword evidence="7" id="KW-0546">Nucleotide metabolism</keyword>
<evidence type="ECO:0000256" key="3">
    <source>
        <dbReference type="ARBA" id="ARBA00022723"/>
    </source>
</evidence>
<dbReference type="GO" id="GO:0051607">
    <property type="term" value="P:defense response to virus"/>
    <property type="evidence" value="ECO:0007669"/>
    <property type="project" value="UniProtKB-KW"/>
</dbReference>
<keyword evidence="3" id="KW-0479">Metal-binding</keyword>
<evidence type="ECO:0000256" key="10">
    <source>
        <dbReference type="ARBA" id="ARBA00048304"/>
    </source>
</evidence>
<keyword evidence="1 12" id="KW-0808">Transferase</keyword>
<proteinExistence type="predicted"/>
<keyword evidence="4" id="KW-0547">Nucleotide-binding</keyword>
<organism evidence="12 13">
    <name type="scientific">Paenibacillus albiflavus</name>
    <dbReference type="NCBI Taxonomy" id="2545760"/>
    <lineage>
        <taxon>Bacteria</taxon>
        <taxon>Bacillati</taxon>
        <taxon>Bacillota</taxon>
        <taxon>Bacilli</taxon>
        <taxon>Bacillales</taxon>
        <taxon>Paenibacillaceae</taxon>
        <taxon>Paenibacillus</taxon>
    </lineage>
</organism>
<gene>
    <name evidence="12" type="ORF">E0485_22655</name>
</gene>
<dbReference type="OrthoDB" id="7572058at2"/>
<keyword evidence="5" id="KW-0067">ATP-binding</keyword>
<feature type="domain" description="Cyclic GMP-AMP synthase DncV-like nucleotidyltransferase" evidence="11">
    <location>
        <begin position="55"/>
        <end position="140"/>
    </location>
</feature>
<dbReference type="GO" id="GO:0005524">
    <property type="term" value="F:ATP binding"/>
    <property type="evidence" value="ECO:0007669"/>
    <property type="project" value="UniProtKB-KW"/>
</dbReference>
<dbReference type="AlphaFoldDB" id="A0A4R4E490"/>
<evidence type="ECO:0000259" key="11">
    <source>
        <dbReference type="Pfam" id="PF21654"/>
    </source>
</evidence>
<comment type="catalytic activity">
    <reaction evidence="10">
        <text>GTP + ATP = 3',3'-cGAMP + 2 diphosphate</text>
        <dbReference type="Rhea" id="RHEA:35647"/>
        <dbReference type="ChEBI" id="CHEBI:30616"/>
        <dbReference type="ChEBI" id="CHEBI:33019"/>
        <dbReference type="ChEBI" id="CHEBI:37565"/>
        <dbReference type="ChEBI" id="CHEBI:71501"/>
    </reaction>
    <physiologicalReaction direction="left-to-right" evidence="10">
        <dbReference type="Rhea" id="RHEA:35648"/>
    </physiologicalReaction>
</comment>
<evidence type="ECO:0000256" key="2">
    <source>
        <dbReference type="ARBA" id="ARBA00022695"/>
    </source>
</evidence>
<evidence type="ECO:0000256" key="1">
    <source>
        <dbReference type="ARBA" id="ARBA00022679"/>
    </source>
</evidence>
<dbReference type="GO" id="GO:0016779">
    <property type="term" value="F:nucleotidyltransferase activity"/>
    <property type="evidence" value="ECO:0007669"/>
    <property type="project" value="UniProtKB-KW"/>
</dbReference>
<name>A0A4R4E490_9BACL</name>
<evidence type="ECO:0000256" key="5">
    <source>
        <dbReference type="ARBA" id="ARBA00022840"/>
    </source>
</evidence>
<dbReference type="Proteomes" id="UP000295418">
    <property type="component" value="Unassembled WGS sequence"/>
</dbReference>
<dbReference type="InterPro" id="IPR048445">
    <property type="entry name" value="DncV-like_NTFase"/>
</dbReference>
<dbReference type="RefSeq" id="WP_132420331.1">
    <property type="nucleotide sequence ID" value="NZ_SKFG01000041.1"/>
</dbReference>
<protein>
    <recommendedName>
        <fullName evidence="9">Cyclic GMP-AMP synthase</fullName>
    </recommendedName>
</protein>
<dbReference type="Pfam" id="PF21654">
    <property type="entry name" value="DncV-like_NTFase"/>
    <property type="match status" value="1"/>
</dbReference>